<name>A0A2H5X9Y8_9BACT</name>
<protein>
    <submittedName>
        <fullName evidence="1">Uncharacterized protein</fullName>
    </submittedName>
</protein>
<gene>
    <name evidence="1" type="ORF">HRbin17_00498</name>
</gene>
<proteinExistence type="predicted"/>
<sequence length="146" mass="16477">MSAISLAHCLWDALQRGEATPCANAENALIRIAARAHDEFSCAAEQVTVQWQPSTDWQETLRRCENALQILHRAVALVENDETEKRALFRSPISRDAYWEGQLRADETSTTLTVQRLRLGDRGQRQPTQFLVTVEQVADFLAALLD</sequence>
<evidence type="ECO:0000313" key="1">
    <source>
        <dbReference type="EMBL" id="GBC98003.1"/>
    </source>
</evidence>
<evidence type="ECO:0000313" key="2">
    <source>
        <dbReference type="Proteomes" id="UP000236173"/>
    </source>
</evidence>
<comment type="caution">
    <text evidence="1">The sequence shown here is derived from an EMBL/GenBank/DDBJ whole genome shotgun (WGS) entry which is preliminary data.</text>
</comment>
<dbReference type="Proteomes" id="UP000236173">
    <property type="component" value="Unassembled WGS sequence"/>
</dbReference>
<dbReference type="AlphaFoldDB" id="A0A2H5X9Y8"/>
<reference evidence="2" key="1">
    <citation type="submission" date="2017-09" db="EMBL/GenBank/DDBJ databases">
        <title>Metaegenomics of thermophilic ammonia-oxidizing enrichment culture.</title>
        <authorList>
            <person name="Kato S."/>
            <person name="Suzuki K."/>
        </authorList>
    </citation>
    <scope>NUCLEOTIDE SEQUENCE [LARGE SCALE GENOMIC DNA]</scope>
</reference>
<accession>A0A2H5X9Y8</accession>
<organism evidence="1 2">
    <name type="scientific">Candidatus Fervidibacter japonicus</name>
    <dbReference type="NCBI Taxonomy" id="2035412"/>
    <lineage>
        <taxon>Bacteria</taxon>
        <taxon>Candidatus Fervidibacterota</taxon>
        <taxon>Candidatus Fervidibacter</taxon>
    </lineage>
</organism>
<dbReference type="EMBL" id="BEHT01000005">
    <property type="protein sequence ID" value="GBC98003.1"/>
    <property type="molecule type" value="Genomic_DNA"/>
</dbReference>